<keyword evidence="6" id="KW-0472">Membrane</keyword>
<name>R8BNR1_PHAM7</name>
<dbReference type="RefSeq" id="XP_007914345.1">
    <property type="nucleotide sequence ID" value="XM_007916154.1"/>
</dbReference>
<keyword evidence="3 8" id="KW-0808">Transferase</keyword>
<dbReference type="InterPro" id="IPR029044">
    <property type="entry name" value="Nucleotide-diphossugar_trans"/>
</dbReference>
<evidence type="ECO:0000256" key="2">
    <source>
        <dbReference type="ARBA" id="ARBA00022676"/>
    </source>
</evidence>
<dbReference type="HOGENOM" id="CLU_019940_0_0_1"/>
<dbReference type="Proteomes" id="UP000014074">
    <property type="component" value="Unassembled WGS sequence"/>
</dbReference>
<organism evidence="8 9">
    <name type="scientific">Phaeoacremonium minimum (strain UCR-PA7)</name>
    <name type="common">Esca disease fungus</name>
    <name type="synonym">Togninia minima</name>
    <dbReference type="NCBI Taxonomy" id="1286976"/>
    <lineage>
        <taxon>Eukaryota</taxon>
        <taxon>Fungi</taxon>
        <taxon>Dikarya</taxon>
        <taxon>Ascomycota</taxon>
        <taxon>Pezizomycotina</taxon>
        <taxon>Sordariomycetes</taxon>
        <taxon>Sordariomycetidae</taxon>
        <taxon>Togniniales</taxon>
        <taxon>Togniniaceae</taxon>
        <taxon>Phaeoacremonium</taxon>
    </lineage>
</organism>
<keyword evidence="7" id="KW-0325">Glycoprotein</keyword>
<dbReference type="InterPro" id="IPR052427">
    <property type="entry name" value="Glycosyltrans_GT2/GT47"/>
</dbReference>
<dbReference type="GO" id="GO:0016020">
    <property type="term" value="C:membrane"/>
    <property type="evidence" value="ECO:0007669"/>
    <property type="project" value="UniProtKB-SubCell"/>
</dbReference>
<reference evidence="9" key="1">
    <citation type="journal article" date="2013" name="Genome Announc.">
        <title>Draft genome sequence of the ascomycete Phaeoacremonium aleophilum strain UCR-PA7, a causal agent of the esca disease complex in grapevines.</title>
        <authorList>
            <person name="Blanco-Ulate B."/>
            <person name="Rolshausen P."/>
            <person name="Cantu D."/>
        </authorList>
    </citation>
    <scope>NUCLEOTIDE SEQUENCE [LARGE SCALE GENOMIC DNA]</scope>
    <source>
        <strain evidence="9">UCR-PA7</strain>
    </source>
</reference>
<sequence length="282" mass="31745">MTAPMILGAMWAWGAGDNAIASRYGTDYKPVELPEKPSYSPEKDVTLLVPTIDTPDTFPKSMRTWLANNPLQIVIVTTADYFNHVVNLLKDFDDEIKSGKITIAVSAKPGKREQLKTGIPLAKGRILALSDDDTYWGPKFLKYMLACFENPHVGGAGGAQSAHVLPEHQDENVINKWEVASIRILDRRNNGQVSSYAADGGVFILAGRSVLFRTEILHDPEFLHKFTHDYWRGKYLLDSGDDTFITRWLQEKNWKIVIQSRPETEIQTGIATDRKFLGQLIR</sequence>
<dbReference type="eggNOG" id="ENOG502SKHR">
    <property type="taxonomic scope" value="Eukaryota"/>
</dbReference>
<protein>
    <submittedName>
        <fullName evidence="8">Putative glycosyltransferase family 2 protein</fullName>
    </submittedName>
</protein>
<evidence type="ECO:0000256" key="1">
    <source>
        <dbReference type="ARBA" id="ARBA00004370"/>
    </source>
</evidence>
<evidence type="ECO:0000313" key="8">
    <source>
        <dbReference type="EMBL" id="EOO00987.1"/>
    </source>
</evidence>
<dbReference type="Pfam" id="PF13641">
    <property type="entry name" value="Glyco_tranf_2_3"/>
    <property type="match status" value="1"/>
</dbReference>
<dbReference type="GeneID" id="19323969"/>
<dbReference type="PANTHER" id="PTHR47844:SF1">
    <property type="entry name" value="EXOSTOSIN-LIKE 2"/>
    <property type="match status" value="1"/>
</dbReference>
<proteinExistence type="predicted"/>
<keyword evidence="4" id="KW-0812">Transmembrane</keyword>
<dbReference type="AlphaFoldDB" id="R8BNR1"/>
<dbReference type="GO" id="GO:0016757">
    <property type="term" value="F:glycosyltransferase activity"/>
    <property type="evidence" value="ECO:0007669"/>
    <property type="project" value="UniProtKB-KW"/>
</dbReference>
<keyword evidence="5" id="KW-1133">Transmembrane helix</keyword>
<evidence type="ECO:0000256" key="4">
    <source>
        <dbReference type="ARBA" id="ARBA00022692"/>
    </source>
</evidence>
<comment type="subcellular location">
    <subcellularLocation>
        <location evidence="1">Membrane</location>
    </subcellularLocation>
</comment>
<dbReference type="KEGG" id="tmn:UCRPA7_3606"/>
<keyword evidence="2" id="KW-0328">Glycosyltransferase</keyword>
<evidence type="ECO:0000256" key="5">
    <source>
        <dbReference type="ARBA" id="ARBA00022989"/>
    </source>
</evidence>
<dbReference type="OrthoDB" id="2849215at2759"/>
<evidence type="ECO:0000256" key="7">
    <source>
        <dbReference type="ARBA" id="ARBA00023180"/>
    </source>
</evidence>
<dbReference type="EMBL" id="KB933059">
    <property type="protein sequence ID" value="EOO00987.1"/>
    <property type="molecule type" value="Genomic_DNA"/>
</dbReference>
<gene>
    <name evidence="8" type="ORF">UCRPA7_3606</name>
</gene>
<evidence type="ECO:0000256" key="6">
    <source>
        <dbReference type="ARBA" id="ARBA00023136"/>
    </source>
</evidence>
<evidence type="ECO:0000256" key="3">
    <source>
        <dbReference type="ARBA" id="ARBA00022679"/>
    </source>
</evidence>
<accession>R8BNR1</accession>
<evidence type="ECO:0000313" key="9">
    <source>
        <dbReference type="Proteomes" id="UP000014074"/>
    </source>
</evidence>
<keyword evidence="9" id="KW-1185">Reference proteome</keyword>
<dbReference type="Gene3D" id="3.90.550.10">
    <property type="entry name" value="Spore Coat Polysaccharide Biosynthesis Protein SpsA, Chain A"/>
    <property type="match status" value="1"/>
</dbReference>
<dbReference type="SUPFAM" id="SSF53448">
    <property type="entry name" value="Nucleotide-diphospho-sugar transferases"/>
    <property type="match status" value="1"/>
</dbReference>
<dbReference type="PANTHER" id="PTHR47844">
    <property type="entry name" value="SYNTHASE CPS1, PUTATIVE (AFU_ORTHOLOGUE AFUA_7G02500)-RELATED"/>
    <property type="match status" value="1"/>
</dbReference>